<dbReference type="Proteomes" id="UP001147747">
    <property type="component" value="Unassembled WGS sequence"/>
</dbReference>
<comment type="caution">
    <text evidence="2">The sequence shown here is derived from an EMBL/GenBank/DDBJ whole genome shotgun (WGS) entry which is preliminary data.</text>
</comment>
<dbReference type="Gene3D" id="3.30.160.60">
    <property type="entry name" value="Classic Zinc Finger"/>
    <property type="match status" value="1"/>
</dbReference>
<feature type="compositionally biased region" description="Polar residues" evidence="1">
    <location>
        <begin position="212"/>
        <end position="234"/>
    </location>
</feature>
<feature type="region of interest" description="Disordered" evidence="1">
    <location>
        <begin position="1"/>
        <end position="132"/>
    </location>
</feature>
<keyword evidence="3" id="KW-1185">Reference proteome</keyword>
<feature type="compositionally biased region" description="Polar residues" evidence="1">
    <location>
        <begin position="69"/>
        <end position="111"/>
    </location>
</feature>
<feature type="region of interest" description="Disordered" evidence="1">
    <location>
        <begin position="158"/>
        <end position="258"/>
    </location>
</feature>
<name>A0A9X0B4K6_9EURO</name>
<evidence type="ECO:0008006" key="4">
    <source>
        <dbReference type="Google" id="ProtNLM"/>
    </source>
</evidence>
<organism evidence="2 3">
    <name type="scientific">Penicillium cosmopolitanum</name>
    <dbReference type="NCBI Taxonomy" id="1131564"/>
    <lineage>
        <taxon>Eukaryota</taxon>
        <taxon>Fungi</taxon>
        <taxon>Dikarya</taxon>
        <taxon>Ascomycota</taxon>
        <taxon>Pezizomycotina</taxon>
        <taxon>Eurotiomycetes</taxon>
        <taxon>Eurotiomycetidae</taxon>
        <taxon>Eurotiales</taxon>
        <taxon>Aspergillaceae</taxon>
        <taxon>Penicillium</taxon>
    </lineage>
</organism>
<proteinExistence type="predicted"/>
<protein>
    <recommendedName>
        <fullName evidence="4">C2H2-type domain-containing protein</fullName>
    </recommendedName>
</protein>
<evidence type="ECO:0000256" key="1">
    <source>
        <dbReference type="SAM" id="MobiDB-lite"/>
    </source>
</evidence>
<feature type="compositionally biased region" description="Polar residues" evidence="1">
    <location>
        <begin position="1"/>
        <end position="15"/>
    </location>
</feature>
<sequence>MSFEASRSQDSLIHSRNQEDQPKDSASQLNTGFISLIESAQAPSYQQGFPTQTTTWSFNAPAPEPGPTHNFSTSLQSSHNSTASLDSSANIPSSILHSDTSLAGQSDQPSFDSIGPEEQLTDDQGSGLGITSYPMSVASETYFAGPMQPHSQHYAWTDRPFQPLQSPPGNMNQQFPPPNPQPYPPTGYPVGYSGQTGGPLSNYHQDLPAPSSYLSTAPGSAQRQHQTRSPSTSRHFPPHSAAGHMPDQALLPSSPPYNMMGQPPYYHLPEAPPVPSSHHSSINSHTSSMMHDPIYSHDSVNAASNKEHQLHAMSSRPRPQCWDHGCNGREFSTFSNLLRHQREKSGVVAKAECPVCGAVFTRTTARNIHVAQGKCKSAGGESSTE</sequence>
<evidence type="ECO:0000313" key="2">
    <source>
        <dbReference type="EMBL" id="KAJ5387831.1"/>
    </source>
</evidence>
<dbReference type="AlphaFoldDB" id="A0A9X0B4K6"/>
<evidence type="ECO:0000313" key="3">
    <source>
        <dbReference type="Proteomes" id="UP001147747"/>
    </source>
</evidence>
<dbReference type="OrthoDB" id="5366256at2759"/>
<feature type="compositionally biased region" description="Polar residues" evidence="1">
    <location>
        <begin position="24"/>
        <end position="33"/>
    </location>
</feature>
<accession>A0A9X0B4K6</accession>
<dbReference type="GeneID" id="81373989"/>
<reference evidence="2" key="1">
    <citation type="submission" date="2022-12" db="EMBL/GenBank/DDBJ databases">
        <authorList>
            <person name="Petersen C."/>
        </authorList>
    </citation>
    <scope>NUCLEOTIDE SEQUENCE</scope>
    <source>
        <strain evidence="2">IBT 29677</strain>
    </source>
</reference>
<dbReference type="RefSeq" id="XP_056485629.1">
    <property type="nucleotide sequence ID" value="XM_056635009.1"/>
</dbReference>
<feature type="compositionally biased region" description="Polar residues" evidence="1">
    <location>
        <begin position="41"/>
        <end position="58"/>
    </location>
</feature>
<reference evidence="2" key="2">
    <citation type="journal article" date="2023" name="IMA Fungus">
        <title>Comparative genomic study of the Penicillium genus elucidates a diverse pangenome and 15 lateral gene transfer events.</title>
        <authorList>
            <person name="Petersen C."/>
            <person name="Sorensen T."/>
            <person name="Nielsen M.R."/>
            <person name="Sondergaard T.E."/>
            <person name="Sorensen J.L."/>
            <person name="Fitzpatrick D.A."/>
            <person name="Frisvad J.C."/>
            <person name="Nielsen K.L."/>
        </authorList>
    </citation>
    <scope>NUCLEOTIDE SEQUENCE</scope>
    <source>
        <strain evidence="2">IBT 29677</strain>
    </source>
</reference>
<feature type="compositionally biased region" description="Pro residues" evidence="1">
    <location>
        <begin position="175"/>
        <end position="187"/>
    </location>
</feature>
<gene>
    <name evidence="2" type="ORF">N7509_010372</name>
</gene>
<dbReference type="EMBL" id="JAPZBU010000009">
    <property type="protein sequence ID" value="KAJ5387831.1"/>
    <property type="molecule type" value="Genomic_DNA"/>
</dbReference>